<proteinExistence type="predicted"/>
<reference evidence="1" key="1">
    <citation type="submission" date="2022-07" db="EMBL/GenBank/DDBJ databases">
        <title>Genome Sequence of Lecanicillium saksenae.</title>
        <authorList>
            <person name="Buettner E."/>
        </authorList>
    </citation>
    <scope>NUCLEOTIDE SEQUENCE</scope>
    <source>
        <strain evidence="1">VT-O1</strain>
    </source>
</reference>
<sequence length="380" mass="41847">MAISNGVTIVGAGPAGIKVLEKADGPTEETRAVFYMPISMFEFERAGILQDVTTAALQPDSACFRNAVDGKPLFSMPGRGMIALTLNKIAAIIQSHLSQYDEVDILYSHEVTALGQGDSSAWVKVKTAEGEKRIESQFLVGCDGGKSLVRRSLFGEQSMPGFTWEKNLLALDLIYDLDSNLPEAANSNLFLHPENAGLAFRPGQEPNLWRLICRFEGSPEGRELDKALSKLLPGNPSPEKYEVKRPRTYQIHQRIVDNMRVGRVILASDAAHLCCPYGALGLNGGIADVGSLRDCLVAIHEEKANDSILDIYSEVRRDKWKNIIDPMSQSTLRMVFSDPAKITDSPAYKMSQLMRADPEAARARAPNPLALRYDFTSQFN</sequence>
<dbReference type="EMBL" id="JANAKD010000291">
    <property type="protein sequence ID" value="KAJ3495345.1"/>
    <property type="molecule type" value="Genomic_DNA"/>
</dbReference>
<organism evidence="1 2">
    <name type="scientific">Lecanicillium saksenae</name>
    <dbReference type="NCBI Taxonomy" id="468837"/>
    <lineage>
        <taxon>Eukaryota</taxon>
        <taxon>Fungi</taxon>
        <taxon>Dikarya</taxon>
        <taxon>Ascomycota</taxon>
        <taxon>Pezizomycotina</taxon>
        <taxon>Sordariomycetes</taxon>
        <taxon>Hypocreomycetidae</taxon>
        <taxon>Hypocreales</taxon>
        <taxon>Cordycipitaceae</taxon>
        <taxon>Lecanicillium</taxon>
    </lineage>
</organism>
<keyword evidence="2" id="KW-1185">Reference proteome</keyword>
<evidence type="ECO:0000313" key="2">
    <source>
        <dbReference type="Proteomes" id="UP001148737"/>
    </source>
</evidence>
<protein>
    <submittedName>
        <fullName evidence="1">Uncharacterized protein</fullName>
    </submittedName>
</protein>
<name>A0ACC1QY14_9HYPO</name>
<comment type="caution">
    <text evidence="1">The sequence shown here is derived from an EMBL/GenBank/DDBJ whole genome shotgun (WGS) entry which is preliminary data.</text>
</comment>
<evidence type="ECO:0000313" key="1">
    <source>
        <dbReference type="EMBL" id="KAJ3495345.1"/>
    </source>
</evidence>
<dbReference type="Proteomes" id="UP001148737">
    <property type="component" value="Unassembled WGS sequence"/>
</dbReference>
<gene>
    <name evidence="1" type="ORF">NLG97_g3459</name>
</gene>
<accession>A0ACC1QY14</accession>